<evidence type="ECO:0000256" key="1">
    <source>
        <dbReference type="SAM" id="SignalP"/>
    </source>
</evidence>
<dbReference type="HOGENOM" id="CLU_1657343_0_0_10"/>
<name>A0A0F5J9A0_9BACT</name>
<dbReference type="RefSeq" id="WP_028727613.1">
    <property type="nucleotide sequence ID" value="NZ_AUAE01000017.1"/>
</dbReference>
<keyword evidence="3" id="KW-1185">Reference proteome</keyword>
<organism evidence="2 3">
    <name type="scientific">Parabacteroides gordonii MS-1 = DSM 23371</name>
    <dbReference type="NCBI Taxonomy" id="1203610"/>
    <lineage>
        <taxon>Bacteria</taxon>
        <taxon>Pseudomonadati</taxon>
        <taxon>Bacteroidota</taxon>
        <taxon>Bacteroidia</taxon>
        <taxon>Bacteroidales</taxon>
        <taxon>Tannerellaceae</taxon>
        <taxon>Parabacteroides</taxon>
    </lineage>
</organism>
<comment type="caution">
    <text evidence="2">The sequence shown here is derived from an EMBL/GenBank/DDBJ whole genome shotgun (WGS) entry which is preliminary data.</text>
</comment>
<proteinExistence type="predicted"/>
<evidence type="ECO:0000313" key="2">
    <source>
        <dbReference type="EMBL" id="KKB54476.1"/>
    </source>
</evidence>
<dbReference type="PATRIC" id="fig|1203610.3.peg.3461"/>
<dbReference type="STRING" id="1203610.HMPREF1536_03396"/>
<evidence type="ECO:0008006" key="4">
    <source>
        <dbReference type="Google" id="ProtNLM"/>
    </source>
</evidence>
<feature type="chain" id="PRO_5002488865" description="LPP20 lipoprotein" evidence="1">
    <location>
        <begin position="23"/>
        <end position="185"/>
    </location>
</feature>
<feature type="signal peptide" evidence="1">
    <location>
        <begin position="1"/>
        <end position="22"/>
    </location>
</feature>
<gene>
    <name evidence="2" type="ORF">HMPREF1536_03396</name>
</gene>
<reference evidence="2 3" key="1">
    <citation type="submission" date="2013-04" db="EMBL/GenBank/DDBJ databases">
        <title>The Genome Sequence of Parabacteroides gordonii DSM 23371.</title>
        <authorList>
            <consortium name="The Broad Institute Genomics Platform"/>
            <person name="Earl A."/>
            <person name="Ward D."/>
            <person name="Feldgarden M."/>
            <person name="Gevers D."/>
            <person name="Martens E."/>
            <person name="Sakamoto M."/>
            <person name="Benno Y."/>
            <person name="Suzuki N."/>
            <person name="Matsunaga N."/>
            <person name="Koshihara K."/>
            <person name="Seki M."/>
            <person name="Komiya H."/>
            <person name="Walker B."/>
            <person name="Young S."/>
            <person name="Zeng Q."/>
            <person name="Gargeya S."/>
            <person name="Fitzgerald M."/>
            <person name="Haas B."/>
            <person name="Abouelleil A."/>
            <person name="Allen A.W."/>
            <person name="Alvarado L."/>
            <person name="Arachchi H.M."/>
            <person name="Berlin A.M."/>
            <person name="Chapman S.B."/>
            <person name="Gainer-Dewar J."/>
            <person name="Goldberg J."/>
            <person name="Griggs A."/>
            <person name="Gujja S."/>
            <person name="Hansen M."/>
            <person name="Howarth C."/>
            <person name="Imamovic A."/>
            <person name="Ireland A."/>
            <person name="Larimer J."/>
            <person name="McCowan C."/>
            <person name="Murphy C."/>
            <person name="Pearson M."/>
            <person name="Poon T.W."/>
            <person name="Priest M."/>
            <person name="Roberts A."/>
            <person name="Saif S."/>
            <person name="Shea T."/>
            <person name="Sisk P."/>
            <person name="Sykes S."/>
            <person name="Wortman J."/>
            <person name="Nusbaum C."/>
            <person name="Birren B."/>
        </authorList>
    </citation>
    <scope>NUCLEOTIDE SEQUENCE [LARGE SCALE GENOMIC DNA]</scope>
    <source>
        <strain evidence="2 3">MS-1</strain>
    </source>
</reference>
<dbReference type="AlphaFoldDB" id="A0A0F5J9A0"/>
<protein>
    <recommendedName>
        <fullName evidence="4">LPP20 lipoprotein</fullName>
    </recommendedName>
</protein>
<dbReference type="PROSITE" id="PS51257">
    <property type="entry name" value="PROKAR_LIPOPROTEIN"/>
    <property type="match status" value="1"/>
</dbReference>
<evidence type="ECO:0000313" key="3">
    <source>
        <dbReference type="Proteomes" id="UP000033035"/>
    </source>
</evidence>
<accession>A0A0F5J9A0</accession>
<sequence length="185" mass="20797">MKNIYYLLAATSISIATFTACGSSKPLPQGDVEIIVPCSGSNYSTNNEYVRASAMGLSTDMNIAKKKALSSARSEIATAIEAKVKILTEDYISSYQNGENDESKRRFQEMARTVVNRKLNGVRTICEQTMKSPEGNYKVYVAVELANNELLKDIVKNIQEDKTLRTDFEYEKFKKLFEEEMGKTE</sequence>
<dbReference type="EMBL" id="AQHW01000016">
    <property type="protein sequence ID" value="KKB54476.1"/>
    <property type="molecule type" value="Genomic_DNA"/>
</dbReference>
<dbReference type="Proteomes" id="UP000033035">
    <property type="component" value="Unassembled WGS sequence"/>
</dbReference>
<keyword evidence="1" id="KW-0732">Signal</keyword>